<sequence length="243" mass="28556">MSFTKTNLEILDIEKLVDLKTNHNKSQQLISGNNKTENSRTQKEFILKINIIDANAISSSLDSKSIAPKFKYLYAHDDYRFGTTEHFINNCNLKNLNKITTINNNWDDEWNDLYQFDIIVSSKEEDIEFIKNSMLKLDNSLENRFCVNLSIDDEFREESILAQLQKHINPKLDKSFIVNILESMGICAKIDFIHRENKRFLAKTEDVFFEKVQMSLKNLDDNEKMDIKEYFQKPIILKEIQAL</sequence>
<reference evidence="1" key="1">
    <citation type="submission" date="2010-07" db="EMBL/GenBank/DDBJ databases">
        <authorList>
            <consortium name="CONSOLIDER consortium CSD2007-00005"/>
            <person name="Guazzaroni M.-E."/>
            <person name="Richter M."/>
            <person name="Garcia-Salamanca A."/>
            <person name="Yarza P."/>
            <person name="Ferrer M."/>
        </authorList>
    </citation>
    <scope>NUCLEOTIDE SEQUENCE</scope>
</reference>
<proteinExistence type="predicted"/>
<dbReference type="GO" id="GO:0008168">
    <property type="term" value="F:methyltransferase activity"/>
    <property type="evidence" value="ECO:0007669"/>
    <property type="project" value="UniProtKB-KW"/>
</dbReference>
<dbReference type="AlphaFoldDB" id="D9PHM1"/>
<accession>D9PHM1</accession>
<evidence type="ECO:0000313" key="1">
    <source>
        <dbReference type="EMBL" id="EFK96949.1"/>
    </source>
</evidence>
<dbReference type="GO" id="GO:0032259">
    <property type="term" value="P:methylation"/>
    <property type="evidence" value="ECO:0007669"/>
    <property type="project" value="UniProtKB-KW"/>
</dbReference>
<keyword evidence="1" id="KW-0489">Methyltransferase</keyword>
<keyword evidence="1" id="KW-0808">Transferase</keyword>
<protein>
    <submittedName>
        <fullName evidence="1">Methyltransferase</fullName>
    </submittedName>
</protein>
<gene>
    <name evidence="1" type="ORF">LDC_1021</name>
</gene>
<reference evidence="1" key="2">
    <citation type="journal article" date="2011" name="Microb. Ecol.">
        <title>Taxonomic and Functional Metagenomic Profiling of the Microbial Community in the Anoxic Sediment of a Sub-saline Shallow Lake (Laguna de Carrizo, Central Spain).</title>
        <authorList>
            <person name="Ferrer M."/>
            <person name="Guazzaroni M.E."/>
            <person name="Richter M."/>
            <person name="Garcia-Salamanca A."/>
            <person name="Yarza P."/>
            <person name="Suarez-Suarez A."/>
            <person name="Solano J."/>
            <person name="Alcaide M."/>
            <person name="van Dillewijn P."/>
            <person name="Molina-Henares M.A."/>
            <person name="Lopez-Cortes N."/>
            <person name="Al-Ramahi Y."/>
            <person name="Guerrero C."/>
            <person name="Acosta A."/>
            <person name="de Eugenio L.I."/>
            <person name="Martinez V."/>
            <person name="Marques S."/>
            <person name="Rojo F."/>
            <person name="Santero E."/>
            <person name="Genilloud O."/>
            <person name="Perez-Perez J."/>
            <person name="Rossello-Mora R."/>
            <person name="Ramos J.L."/>
        </authorList>
    </citation>
    <scope>NUCLEOTIDE SEQUENCE</scope>
</reference>
<comment type="caution">
    <text evidence="1">The sequence shown here is derived from an EMBL/GenBank/DDBJ whole genome shotgun (WGS) entry which is preliminary data.</text>
</comment>
<dbReference type="EMBL" id="ADZX01000376">
    <property type="protein sequence ID" value="EFK96949.1"/>
    <property type="molecule type" value="Genomic_DNA"/>
</dbReference>
<name>D9PHM1_9ZZZZ</name>
<organism evidence="1">
    <name type="scientific">sediment metagenome</name>
    <dbReference type="NCBI Taxonomy" id="749907"/>
    <lineage>
        <taxon>unclassified sequences</taxon>
        <taxon>metagenomes</taxon>
        <taxon>ecological metagenomes</taxon>
    </lineage>
</organism>